<evidence type="ECO:0008006" key="3">
    <source>
        <dbReference type="Google" id="ProtNLM"/>
    </source>
</evidence>
<name>A0A7R9YQV2_9CHLO</name>
<feature type="coiled-coil region" evidence="1">
    <location>
        <begin position="155"/>
        <end position="246"/>
    </location>
</feature>
<evidence type="ECO:0000313" key="2">
    <source>
        <dbReference type="EMBL" id="CAD8281492.1"/>
    </source>
</evidence>
<evidence type="ECO:0000256" key="1">
    <source>
        <dbReference type="SAM" id="Coils"/>
    </source>
</evidence>
<keyword evidence="1" id="KW-0175">Coiled coil</keyword>
<sequence length="308" mass="34047">MDGEMQTAHESVLLQLLTERQDRKDTRVFAHAAAETQTVIKDVYKPESRGGAPQAQEPGFLEVFPKVASRPPRLLQDLESSLIDRLRANDKSASTAPLVTKERDPGMAANLSLDAHRHVFAEFIQGFTTYSSLLSAVQADFDIALNQGAACAAENVDLRARIHKEQARRDKAQSEMRSKIMAGELEYRKEAFARLQELKVRMDRAVKRAGIAERDLGTMQKDEQRMRDLVSKLTSQNAQLEALQKAEVDWAASETAPALASMPIGPLEPEDEVWLEQEYVSPEQPPVRADSTIACDPGQAGIADSPLA</sequence>
<protein>
    <recommendedName>
        <fullName evidence="3">Translin-associated factor X-interacting protein 1 N-terminal domain-containing protein</fullName>
    </recommendedName>
</protein>
<gene>
    <name evidence="2" type="ORF">CEUR00632_LOCUS1527</name>
</gene>
<reference evidence="2" key="1">
    <citation type="submission" date="2021-01" db="EMBL/GenBank/DDBJ databases">
        <authorList>
            <person name="Corre E."/>
            <person name="Pelletier E."/>
            <person name="Niang G."/>
            <person name="Scheremetjew M."/>
            <person name="Finn R."/>
            <person name="Kale V."/>
            <person name="Holt S."/>
            <person name="Cochrane G."/>
            <person name="Meng A."/>
            <person name="Brown T."/>
            <person name="Cohen L."/>
        </authorList>
    </citation>
    <scope>NUCLEOTIDE SEQUENCE</scope>
    <source>
        <strain evidence="2">CCMP219</strain>
    </source>
</reference>
<dbReference type="AlphaFoldDB" id="A0A7R9YQV2"/>
<dbReference type="EMBL" id="HBEC01003314">
    <property type="protein sequence ID" value="CAD8281492.1"/>
    <property type="molecule type" value="Transcribed_RNA"/>
</dbReference>
<proteinExistence type="predicted"/>
<accession>A0A7R9YQV2</accession>
<organism evidence="2">
    <name type="scientific">Chlamydomonas euryale</name>
    <dbReference type="NCBI Taxonomy" id="1486919"/>
    <lineage>
        <taxon>Eukaryota</taxon>
        <taxon>Viridiplantae</taxon>
        <taxon>Chlorophyta</taxon>
        <taxon>core chlorophytes</taxon>
        <taxon>Chlorophyceae</taxon>
        <taxon>CS clade</taxon>
        <taxon>Chlamydomonadales</taxon>
        <taxon>Chlamydomonadaceae</taxon>
        <taxon>Chlamydomonas</taxon>
    </lineage>
</organism>